<reference evidence="2" key="1">
    <citation type="submission" date="2022-08" db="EMBL/GenBank/DDBJ databases">
        <authorList>
            <person name="Gutierrez-Valencia J."/>
        </authorList>
    </citation>
    <scope>NUCLEOTIDE SEQUENCE</scope>
</reference>
<dbReference type="AlphaFoldDB" id="A0AAV0JPA4"/>
<evidence type="ECO:0000313" key="3">
    <source>
        <dbReference type="Proteomes" id="UP001154282"/>
    </source>
</evidence>
<feature type="non-terminal residue" evidence="2">
    <location>
        <position position="1"/>
    </location>
</feature>
<evidence type="ECO:0000313" key="2">
    <source>
        <dbReference type="EMBL" id="CAI0411789.1"/>
    </source>
</evidence>
<accession>A0AAV0JPA4</accession>
<name>A0AAV0JPA4_9ROSI</name>
<dbReference type="EMBL" id="CAMGYJ010000005">
    <property type="protein sequence ID" value="CAI0411789.1"/>
    <property type="molecule type" value="Genomic_DNA"/>
</dbReference>
<feature type="region of interest" description="Disordered" evidence="1">
    <location>
        <begin position="53"/>
        <end position="77"/>
    </location>
</feature>
<evidence type="ECO:0000256" key="1">
    <source>
        <dbReference type="SAM" id="MobiDB-lite"/>
    </source>
</evidence>
<organism evidence="2 3">
    <name type="scientific">Linum tenue</name>
    <dbReference type="NCBI Taxonomy" id="586396"/>
    <lineage>
        <taxon>Eukaryota</taxon>
        <taxon>Viridiplantae</taxon>
        <taxon>Streptophyta</taxon>
        <taxon>Embryophyta</taxon>
        <taxon>Tracheophyta</taxon>
        <taxon>Spermatophyta</taxon>
        <taxon>Magnoliopsida</taxon>
        <taxon>eudicotyledons</taxon>
        <taxon>Gunneridae</taxon>
        <taxon>Pentapetalae</taxon>
        <taxon>rosids</taxon>
        <taxon>fabids</taxon>
        <taxon>Malpighiales</taxon>
        <taxon>Linaceae</taxon>
        <taxon>Linum</taxon>
    </lineage>
</organism>
<proteinExistence type="predicted"/>
<gene>
    <name evidence="2" type="ORF">LITE_LOCUS15303</name>
</gene>
<comment type="caution">
    <text evidence="2">The sequence shown here is derived from an EMBL/GenBank/DDBJ whole genome shotgun (WGS) entry which is preliminary data.</text>
</comment>
<keyword evidence="3" id="KW-1185">Reference proteome</keyword>
<protein>
    <submittedName>
        <fullName evidence="2">Uncharacterized protein</fullName>
    </submittedName>
</protein>
<dbReference type="Proteomes" id="UP001154282">
    <property type="component" value="Unassembled WGS sequence"/>
</dbReference>
<sequence>FSLASPAVEIYHLSSPRRHHLFFIAHLSPPASDPVQVEAGKQHRRIFPILDSSSNREAPAAHLPPAIDPAGASIRSE</sequence>